<organism evidence="4">
    <name type="scientific">Schistocephalus solidus</name>
    <name type="common">Tapeworm</name>
    <dbReference type="NCBI Taxonomy" id="70667"/>
    <lineage>
        <taxon>Eukaryota</taxon>
        <taxon>Metazoa</taxon>
        <taxon>Spiralia</taxon>
        <taxon>Lophotrochozoa</taxon>
        <taxon>Platyhelminthes</taxon>
        <taxon>Cestoda</taxon>
        <taxon>Eucestoda</taxon>
        <taxon>Diphyllobothriidea</taxon>
        <taxon>Diphyllobothriidae</taxon>
        <taxon>Schistocephalus</taxon>
    </lineage>
</organism>
<name>A0A183TJ27_SCHSO</name>
<feature type="compositionally biased region" description="Low complexity" evidence="1">
    <location>
        <begin position="1"/>
        <end position="16"/>
    </location>
</feature>
<keyword evidence="3" id="KW-1185">Reference proteome</keyword>
<reference evidence="4" key="1">
    <citation type="submission" date="2016-06" db="UniProtKB">
        <authorList>
            <consortium name="WormBaseParasite"/>
        </authorList>
    </citation>
    <scope>IDENTIFICATION</scope>
</reference>
<gene>
    <name evidence="2" type="ORF">SSLN_LOCUS16475</name>
</gene>
<evidence type="ECO:0000313" key="4">
    <source>
        <dbReference type="WBParaSite" id="SSLN_0001710301-mRNA-1"/>
    </source>
</evidence>
<accession>A0A183TJ27</accession>
<dbReference type="EMBL" id="UYSU01041130">
    <property type="protein sequence ID" value="VDM02861.1"/>
    <property type="molecule type" value="Genomic_DNA"/>
</dbReference>
<dbReference type="WBParaSite" id="SSLN_0001710301-mRNA-1">
    <property type="protein sequence ID" value="SSLN_0001710301-mRNA-1"/>
    <property type="gene ID" value="SSLN_0001710301"/>
</dbReference>
<evidence type="ECO:0000313" key="2">
    <source>
        <dbReference type="EMBL" id="VDM02861.1"/>
    </source>
</evidence>
<dbReference type="AlphaFoldDB" id="A0A183TJ27"/>
<reference evidence="2 3" key="2">
    <citation type="submission" date="2018-11" db="EMBL/GenBank/DDBJ databases">
        <authorList>
            <consortium name="Pathogen Informatics"/>
        </authorList>
    </citation>
    <scope>NUCLEOTIDE SEQUENCE [LARGE SCALE GENOMIC DNA]</scope>
    <source>
        <strain evidence="2 3">NST_G2</strain>
    </source>
</reference>
<dbReference type="Proteomes" id="UP000275846">
    <property type="component" value="Unassembled WGS sequence"/>
</dbReference>
<evidence type="ECO:0000256" key="1">
    <source>
        <dbReference type="SAM" id="MobiDB-lite"/>
    </source>
</evidence>
<sequence length="117" mass="13222">MPRRPGSPTSSSPTSPCADHGDEHHSPHCLHLSGHLRLPATCYLQHHHHHRPQYQRWGLGANLSALRSHLHLTHRPDRLLTYPTPADSTPPDLSCHHTFKTCIGLVRNLRIHRTETG</sequence>
<evidence type="ECO:0000313" key="3">
    <source>
        <dbReference type="Proteomes" id="UP000275846"/>
    </source>
</evidence>
<feature type="region of interest" description="Disordered" evidence="1">
    <location>
        <begin position="1"/>
        <end position="28"/>
    </location>
</feature>
<proteinExistence type="predicted"/>
<protein>
    <submittedName>
        <fullName evidence="2 4">Uncharacterized protein</fullName>
    </submittedName>
</protein>